<evidence type="ECO:0000259" key="2">
    <source>
        <dbReference type="Pfam" id="PF01478"/>
    </source>
</evidence>
<feature type="transmembrane region" description="Helical" evidence="1">
    <location>
        <begin position="155"/>
        <end position="174"/>
    </location>
</feature>
<dbReference type="Proteomes" id="UP000276984">
    <property type="component" value="Chromosome"/>
</dbReference>
<dbReference type="EMBL" id="CP032707">
    <property type="protein sequence ID" value="AYG93933.1"/>
    <property type="molecule type" value="Genomic_DNA"/>
</dbReference>
<sequence>MRATWPRATSAGRPPMPIVEIFQYVIAAAFCAVAAWIAVSDAQRRRIPNLALLVLLILFVPWCFLADGVRLGPALAAAGIALGMTMVLWLTNIIGAGDSKMFATVALFLGLDNLPAVALLTVLIGGVMALASFASRPRRALAMITLRGRGNWGRGIPYGVAIALAGAIGIWSQLLGLTPYMGQPRAVTVQDMQALIADSEATP</sequence>
<protein>
    <recommendedName>
        <fullName evidence="2">Prepilin type IV endopeptidase peptidase domain-containing protein</fullName>
    </recommendedName>
</protein>
<organism evidence="3 4">
    <name type="scientific">Brevundimonas naejangsanensis</name>
    <dbReference type="NCBI Taxonomy" id="588932"/>
    <lineage>
        <taxon>Bacteria</taxon>
        <taxon>Pseudomonadati</taxon>
        <taxon>Pseudomonadota</taxon>
        <taxon>Alphaproteobacteria</taxon>
        <taxon>Caulobacterales</taxon>
        <taxon>Caulobacteraceae</taxon>
        <taxon>Brevundimonas</taxon>
    </lineage>
</organism>
<keyword evidence="1" id="KW-0472">Membrane</keyword>
<keyword evidence="1" id="KW-0812">Transmembrane</keyword>
<reference evidence="3 4" key="1">
    <citation type="submission" date="2018-10" db="EMBL/GenBank/DDBJ databases">
        <title>Complete genome sequence of Brevundimonas naejangsanensis BRV3.</title>
        <authorList>
            <person name="Berrios L."/>
            <person name="Ely B."/>
        </authorList>
    </citation>
    <scope>NUCLEOTIDE SEQUENCE [LARGE SCALE GENOMIC DNA]</scope>
    <source>
        <strain evidence="3 4">BRV3</strain>
    </source>
</reference>
<evidence type="ECO:0000313" key="4">
    <source>
        <dbReference type="Proteomes" id="UP000276984"/>
    </source>
</evidence>
<dbReference type="Gene3D" id="1.20.120.1220">
    <property type="match status" value="1"/>
</dbReference>
<evidence type="ECO:0000313" key="3">
    <source>
        <dbReference type="EMBL" id="AYG93933.1"/>
    </source>
</evidence>
<dbReference type="Pfam" id="PF01478">
    <property type="entry name" value="Peptidase_A24"/>
    <property type="match status" value="1"/>
</dbReference>
<dbReference type="GO" id="GO:0016020">
    <property type="term" value="C:membrane"/>
    <property type="evidence" value="ECO:0007669"/>
    <property type="project" value="InterPro"/>
</dbReference>
<name>A0A494RFN1_9CAUL</name>
<gene>
    <name evidence="3" type="ORF">D8I30_01075</name>
</gene>
<dbReference type="AlphaFoldDB" id="A0A494RFN1"/>
<dbReference type="OrthoDB" id="5329005at2"/>
<keyword evidence="1" id="KW-1133">Transmembrane helix</keyword>
<feature type="transmembrane region" description="Helical" evidence="1">
    <location>
        <begin position="74"/>
        <end position="94"/>
    </location>
</feature>
<keyword evidence="4" id="KW-1185">Reference proteome</keyword>
<feature type="transmembrane region" description="Helical" evidence="1">
    <location>
        <begin position="50"/>
        <end position="67"/>
    </location>
</feature>
<dbReference type="GO" id="GO:0004190">
    <property type="term" value="F:aspartic-type endopeptidase activity"/>
    <property type="evidence" value="ECO:0007669"/>
    <property type="project" value="InterPro"/>
</dbReference>
<proteinExistence type="predicted"/>
<feature type="domain" description="Prepilin type IV endopeptidase peptidase" evidence="2">
    <location>
        <begin position="29"/>
        <end position="130"/>
    </location>
</feature>
<dbReference type="InterPro" id="IPR000045">
    <property type="entry name" value="Prepilin_IV_endopep_pep"/>
</dbReference>
<feature type="transmembrane region" description="Helical" evidence="1">
    <location>
        <begin position="114"/>
        <end position="134"/>
    </location>
</feature>
<feature type="transmembrane region" description="Helical" evidence="1">
    <location>
        <begin position="21"/>
        <end position="38"/>
    </location>
</feature>
<accession>A0A494RFN1</accession>
<evidence type="ECO:0000256" key="1">
    <source>
        <dbReference type="SAM" id="Phobius"/>
    </source>
</evidence>